<accession>A0ABZ0RYI2</accession>
<proteinExistence type="predicted"/>
<dbReference type="Proteomes" id="UP001322664">
    <property type="component" value="Chromosome"/>
</dbReference>
<evidence type="ECO:0000313" key="1">
    <source>
        <dbReference type="EMBL" id="WPK12331.1"/>
    </source>
</evidence>
<dbReference type="RefSeq" id="WP_319837096.1">
    <property type="nucleotide sequence ID" value="NZ_CP137624.1"/>
</dbReference>
<keyword evidence="2" id="KW-1185">Reference proteome</keyword>
<gene>
    <name evidence="1" type="ORF">R6U77_01175</name>
</gene>
<name>A0ABZ0RYI2_9BACI</name>
<protein>
    <submittedName>
        <fullName evidence="1">Uncharacterized protein</fullName>
    </submittedName>
</protein>
<reference evidence="1 2" key="1">
    <citation type="submission" date="2023-09" db="EMBL/GenBank/DDBJ databases">
        <authorList>
            <person name="Page C.A."/>
            <person name="Perez-Diaz I.M."/>
        </authorList>
    </citation>
    <scope>NUCLEOTIDE SEQUENCE [LARGE SCALE GENOMIC DNA]</scope>
    <source>
        <strain evidence="1 2">Ll15</strain>
    </source>
</reference>
<sequence length="126" mass="14605">MNVRKVYTIQNFEQIHNDIYFSLHDSEQVVQIQPIGQVIVDSDNMAFIYIVEEDGAYSYLSFPQTVWAALLQVVEKKCDPFLSPDIALPNFAEELEYLLWNIQDNENYGKEFVEAVGEQFAAIYLD</sequence>
<dbReference type="Pfam" id="PF19785">
    <property type="entry name" value="UPF0738"/>
    <property type="match status" value="1"/>
</dbReference>
<evidence type="ECO:0000313" key="2">
    <source>
        <dbReference type="Proteomes" id="UP001322664"/>
    </source>
</evidence>
<dbReference type="EMBL" id="CP137624">
    <property type="protein sequence ID" value="WPK12331.1"/>
    <property type="molecule type" value="Genomic_DNA"/>
</dbReference>
<dbReference type="InterPro" id="IPR020908">
    <property type="entry name" value="UPF0738"/>
</dbReference>
<organism evidence="1 2">
    <name type="scientific">Lysinibacillus louembei</name>
    <dbReference type="NCBI Taxonomy" id="1470088"/>
    <lineage>
        <taxon>Bacteria</taxon>
        <taxon>Bacillati</taxon>
        <taxon>Bacillota</taxon>
        <taxon>Bacilli</taxon>
        <taxon>Bacillales</taxon>
        <taxon>Bacillaceae</taxon>
        <taxon>Lysinibacillus</taxon>
    </lineage>
</organism>